<dbReference type="SUPFAM" id="SSF56322">
    <property type="entry name" value="ADC synthase"/>
    <property type="match status" value="1"/>
</dbReference>
<dbReference type="GO" id="GO:0046872">
    <property type="term" value="F:metal ion binding"/>
    <property type="evidence" value="ECO:0007669"/>
    <property type="project" value="UniProtKB-KW"/>
</dbReference>
<dbReference type="GO" id="GO:0004049">
    <property type="term" value="F:anthranilate synthase activity"/>
    <property type="evidence" value="ECO:0007669"/>
    <property type="project" value="UniProtKB-EC"/>
</dbReference>
<comment type="pathway">
    <text evidence="2 15">Amino-acid biosynthesis; L-tryptophan biosynthesis; L-tryptophan from chorismate: step 1/5.</text>
</comment>
<evidence type="ECO:0000256" key="4">
    <source>
        <dbReference type="ARBA" id="ARBA00011575"/>
    </source>
</evidence>
<dbReference type="Proteomes" id="UP000480185">
    <property type="component" value="Unassembled WGS sequence"/>
</dbReference>
<evidence type="ECO:0000256" key="11">
    <source>
        <dbReference type="ARBA" id="ARBA00023141"/>
    </source>
</evidence>
<dbReference type="InterPro" id="IPR005801">
    <property type="entry name" value="ADC_synthase"/>
</dbReference>
<dbReference type="EMBL" id="WJNH01000009">
    <property type="protein sequence ID" value="MRG87540.1"/>
    <property type="molecule type" value="Genomic_DNA"/>
</dbReference>
<keyword evidence="9 15" id="KW-0822">Tryptophan biosynthesis</keyword>
<reference evidence="18 19" key="1">
    <citation type="submission" date="2019-11" db="EMBL/GenBank/DDBJ databases">
        <authorList>
            <person name="Li J."/>
        </authorList>
    </citation>
    <scope>NUCLEOTIDE SEQUENCE [LARGE SCALE GENOMIC DNA]</scope>
    <source>
        <strain evidence="18 19">J4</strain>
    </source>
</reference>
<comment type="cofactor">
    <cofactor evidence="1 15">
        <name>Mg(2+)</name>
        <dbReference type="ChEBI" id="CHEBI:18420"/>
    </cofactor>
</comment>
<dbReference type="NCBIfam" id="TIGR00564">
    <property type="entry name" value="trpE_most"/>
    <property type="match status" value="1"/>
</dbReference>
<evidence type="ECO:0000256" key="14">
    <source>
        <dbReference type="ARBA" id="ARBA00047683"/>
    </source>
</evidence>
<dbReference type="GO" id="GO:0000162">
    <property type="term" value="P:L-tryptophan biosynthetic process"/>
    <property type="evidence" value="ECO:0007669"/>
    <property type="project" value="UniProtKB-UniPathway"/>
</dbReference>
<dbReference type="Pfam" id="PF00425">
    <property type="entry name" value="Chorismate_bind"/>
    <property type="match status" value="1"/>
</dbReference>
<evidence type="ECO:0000256" key="9">
    <source>
        <dbReference type="ARBA" id="ARBA00022822"/>
    </source>
</evidence>
<dbReference type="PANTHER" id="PTHR11236:SF48">
    <property type="entry name" value="ISOCHORISMATE SYNTHASE MENF"/>
    <property type="match status" value="1"/>
</dbReference>
<evidence type="ECO:0000256" key="8">
    <source>
        <dbReference type="ARBA" id="ARBA00022723"/>
    </source>
</evidence>
<dbReference type="UniPathway" id="UPA00035">
    <property type="reaction ID" value="UER00040"/>
</dbReference>
<evidence type="ECO:0000256" key="7">
    <source>
        <dbReference type="ARBA" id="ARBA00022605"/>
    </source>
</evidence>
<comment type="function">
    <text evidence="13 15">Part of a heterotetrameric complex that catalyzes the two-step biosynthesis of anthranilate, an intermediate in the biosynthesis of L-tryptophan. In the first step, the glutamine-binding beta subunit (TrpG) of anthranilate synthase (AS) provides the glutamine amidotransferase activity which generates ammonia as a substrate that, along with chorismate, is used in the second step, catalyzed by the large alpha subunit of AS (TrpE) to produce anthranilate. In the absence of TrpG, TrpE can synthesize anthranilate directly from chorismate and high concentrations of ammonia.</text>
</comment>
<keyword evidence="11 15" id="KW-0057">Aromatic amino acid biosynthesis</keyword>
<dbReference type="PRINTS" id="PR00095">
    <property type="entry name" value="ANTSNTHASEI"/>
</dbReference>
<feature type="domain" description="Anthranilate synthase component I N-terminal" evidence="17">
    <location>
        <begin position="4"/>
        <end position="140"/>
    </location>
</feature>
<keyword evidence="7 15" id="KW-0028">Amino-acid biosynthesis</keyword>
<evidence type="ECO:0000256" key="13">
    <source>
        <dbReference type="ARBA" id="ARBA00025634"/>
    </source>
</evidence>
<feature type="domain" description="Chorismate-utilising enzyme C-terminal" evidence="16">
    <location>
        <begin position="189"/>
        <end position="442"/>
    </location>
</feature>
<protein>
    <recommendedName>
        <fullName evidence="6 15">Anthranilate synthase component 1</fullName>
        <ecNumber evidence="5 15">4.1.3.27</ecNumber>
    </recommendedName>
</protein>
<evidence type="ECO:0000259" key="17">
    <source>
        <dbReference type="Pfam" id="PF04715"/>
    </source>
</evidence>
<dbReference type="OrthoDB" id="9803598at2"/>
<comment type="subunit">
    <text evidence="4 15">Heterotetramer consisting of two non-identical subunits: a beta subunit (TrpG) and a large alpha subunit (TrpE).</text>
</comment>
<evidence type="ECO:0000256" key="12">
    <source>
        <dbReference type="ARBA" id="ARBA00023239"/>
    </source>
</evidence>
<dbReference type="Pfam" id="PF04715">
    <property type="entry name" value="Anth_synt_I_N"/>
    <property type="match status" value="1"/>
</dbReference>
<evidence type="ECO:0000256" key="6">
    <source>
        <dbReference type="ARBA" id="ARBA00020653"/>
    </source>
</evidence>
<organism evidence="18 19">
    <name type="scientific">Salinibacillus xinjiangensis</name>
    <dbReference type="NCBI Taxonomy" id="1229268"/>
    <lineage>
        <taxon>Bacteria</taxon>
        <taxon>Bacillati</taxon>
        <taxon>Bacillota</taxon>
        <taxon>Bacilli</taxon>
        <taxon>Bacillales</taxon>
        <taxon>Bacillaceae</taxon>
        <taxon>Salinibacillus</taxon>
    </lineage>
</organism>
<dbReference type="InterPro" id="IPR015890">
    <property type="entry name" value="Chorismate_C"/>
</dbReference>
<comment type="caution">
    <text evidence="18">The sequence shown here is derived from an EMBL/GenBank/DDBJ whole genome shotgun (WGS) entry which is preliminary data.</text>
</comment>
<evidence type="ECO:0000256" key="2">
    <source>
        <dbReference type="ARBA" id="ARBA00004873"/>
    </source>
</evidence>
<keyword evidence="10 15" id="KW-0460">Magnesium</keyword>
<evidence type="ECO:0000313" key="18">
    <source>
        <dbReference type="EMBL" id="MRG87540.1"/>
    </source>
</evidence>
<name>A0A6G1X9J3_9BACI</name>
<evidence type="ECO:0000313" key="19">
    <source>
        <dbReference type="Proteomes" id="UP000480185"/>
    </source>
</evidence>
<proteinExistence type="inferred from homology"/>
<evidence type="ECO:0000256" key="5">
    <source>
        <dbReference type="ARBA" id="ARBA00012266"/>
    </source>
</evidence>
<evidence type="ECO:0000259" key="16">
    <source>
        <dbReference type="Pfam" id="PF00425"/>
    </source>
</evidence>
<keyword evidence="12 15" id="KW-0456">Lyase</keyword>
<keyword evidence="8 15" id="KW-0479">Metal-binding</keyword>
<sequence>MKGDTLTPISIFHRLKGRKKFLLESSLKHEKSGRYSFIGSDPYLEIKGTGQHTELNQTNGETEIIQENVIDTIQKQIQTNTNQLPFPFYGGGVGYIGYDVIRQYEQIGITPPDDLQMPDAHFHFYEKVVVMDHQLQQIYLVVMNLSNTLTEDQMENQLEQMEVQLKTPSQQEFNLEPVKTGTFTSNQTKQAYEEKVKKIKGHIKQGDAFQVVLSQRLQAEFRGDAFSFYRSLRTSNPSPYMFYLDFEDYLILGASPESLIQVQGSEILTNPIAGTRKRGATEQEDKELEEELLSDEKELAEHRMLVDLGRNDVGKVSEIGSVEVTKYMTIERYKHVMHIVSEVKGTLQQNISSLDALVSCLPAGTVSGAPKIRAMEILNDLEPSKRGAYSGAVGYINVNGDLDFALAIRTMVIKNHTAYVQAGAGVVLDSVPEKEYEETLHKARALLEVEG</sequence>
<dbReference type="InterPro" id="IPR006805">
    <property type="entry name" value="Anth_synth_I_N"/>
</dbReference>
<dbReference type="RefSeq" id="WP_153729450.1">
    <property type="nucleotide sequence ID" value="NZ_WJNH01000009.1"/>
</dbReference>
<dbReference type="InterPro" id="IPR005256">
    <property type="entry name" value="Anth_synth_I_PabB"/>
</dbReference>
<evidence type="ECO:0000256" key="10">
    <source>
        <dbReference type="ARBA" id="ARBA00022842"/>
    </source>
</evidence>
<accession>A0A6G1X9J3</accession>
<dbReference type="PANTHER" id="PTHR11236">
    <property type="entry name" value="AMINOBENZOATE/ANTHRANILATE SYNTHASE"/>
    <property type="match status" value="1"/>
</dbReference>
<comment type="similarity">
    <text evidence="3 15">Belongs to the anthranilate synthase component I family.</text>
</comment>
<evidence type="ECO:0000256" key="1">
    <source>
        <dbReference type="ARBA" id="ARBA00001946"/>
    </source>
</evidence>
<dbReference type="InterPro" id="IPR019999">
    <property type="entry name" value="Anth_synth_I-like"/>
</dbReference>
<dbReference type="EC" id="4.1.3.27" evidence="5 15"/>
<evidence type="ECO:0000256" key="3">
    <source>
        <dbReference type="ARBA" id="ARBA00009562"/>
    </source>
</evidence>
<evidence type="ECO:0000256" key="15">
    <source>
        <dbReference type="RuleBase" id="RU364045"/>
    </source>
</evidence>
<keyword evidence="19" id="KW-1185">Reference proteome</keyword>
<gene>
    <name evidence="15 18" type="primary">trpE</name>
    <name evidence="18" type="ORF">GH754_14705</name>
</gene>
<comment type="catalytic activity">
    <reaction evidence="14 15">
        <text>chorismate + L-glutamine = anthranilate + pyruvate + L-glutamate + H(+)</text>
        <dbReference type="Rhea" id="RHEA:21732"/>
        <dbReference type="ChEBI" id="CHEBI:15361"/>
        <dbReference type="ChEBI" id="CHEBI:15378"/>
        <dbReference type="ChEBI" id="CHEBI:16567"/>
        <dbReference type="ChEBI" id="CHEBI:29748"/>
        <dbReference type="ChEBI" id="CHEBI:29985"/>
        <dbReference type="ChEBI" id="CHEBI:58359"/>
        <dbReference type="EC" id="4.1.3.27"/>
    </reaction>
</comment>
<dbReference type="Gene3D" id="3.60.120.10">
    <property type="entry name" value="Anthranilate synthase"/>
    <property type="match status" value="1"/>
</dbReference>
<dbReference type="AlphaFoldDB" id="A0A6G1X9J3"/>